<reference evidence="1" key="2">
    <citation type="submission" date="2018-05" db="EMBL/GenBank/DDBJ databases">
        <title>OpunRS2 (Oryza punctata Reference Sequence Version 2).</title>
        <authorList>
            <person name="Zhang J."/>
            <person name="Kudrna D."/>
            <person name="Lee S."/>
            <person name="Talag J."/>
            <person name="Welchert J."/>
            <person name="Wing R.A."/>
        </authorList>
    </citation>
    <scope>NUCLEOTIDE SEQUENCE [LARGE SCALE GENOMIC DNA]</scope>
</reference>
<dbReference type="InterPro" id="IPR032675">
    <property type="entry name" value="LRR_dom_sf"/>
</dbReference>
<dbReference type="EnsemblPlants" id="OPUNC04G00630.1">
    <property type="protein sequence ID" value="OPUNC04G00630.1"/>
    <property type="gene ID" value="OPUNC04G00630"/>
</dbReference>
<proteinExistence type="predicted"/>
<evidence type="ECO:0000313" key="2">
    <source>
        <dbReference type="Proteomes" id="UP000026962"/>
    </source>
</evidence>
<dbReference type="Proteomes" id="UP000026962">
    <property type="component" value="Chromosome 4"/>
</dbReference>
<dbReference type="SUPFAM" id="SSF52047">
    <property type="entry name" value="RNI-like"/>
    <property type="match status" value="1"/>
</dbReference>
<reference evidence="1" key="1">
    <citation type="submission" date="2015-04" db="UniProtKB">
        <authorList>
            <consortium name="EnsemblPlants"/>
        </authorList>
    </citation>
    <scope>IDENTIFICATION</scope>
</reference>
<dbReference type="Gene3D" id="3.80.10.10">
    <property type="entry name" value="Ribonuclease Inhibitor"/>
    <property type="match status" value="1"/>
</dbReference>
<dbReference type="STRING" id="4537.A0A0E0KM60"/>
<dbReference type="AlphaFoldDB" id="A0A0E0KM60"/>
<accession>A0A0E0KM60</accession>
<keyword evidence="2" id="KW-1185">Reference proteome</keyword>
<evidence type="ECO:0000313" key="1">
    <source>
        <dbReference type="EnsemblPlants" id="OPUNC04G00630.1"/>
    </source>
</evidence>
<dbReference type="Gramene" id="OPUNC04G00630.1">
    <property type="protein sequence ID" value="OPUNC04G00630.1"/>
    <property type="gene ID" value="OPUNC04G00630"/>
</dbReference>
<sequence>MGEQWSVRGGGAALATRAVRGSGCSGSGQFGGASIPSEVMNSLAILQHLCITGCAQLTYLQGLNHLSCLRSLEINQCPNLTALQEDEKVQVVDAIYISDIPSATTVVKRSLALYFTGQKELREEDRRRRNPAATVCFSNVPQVHRVLQEQISRHFGEPKVPPGIWFKILQYPVTSNSARISTGSYIQYLRQFVREDLPNGWTSKLPKDCPCP</sequence>
<dbReference type="HOGENOM" id="CLU_1301448_0_0_1"/>
<organism evidence="1">
    <name type="scientific">Oryza punctata</name>
    <name type="common">Red rice</name>
    <dbReference type="NCBI Taxonomy" id="4537"/>
    <lineage>
        <taxon>Eukaryota</taxon>
        <taxon>Viridiplantae</taxon>
        <taxon>Streptophyta</taxon>
        <taxon>Embryophyta</taxon>
        <taxon>Tracheophyta</taxon>
        <taxon>Spermatophyta</taxon>
        <taxon>Magnoliopsida</taxon>
        <taxon>Liliopsida</taxon>
        <taxon>Poales</taxon>
        <taxon>Poaceae</taxon>
        <taxon>BOP clade</taxon>
        <taxon>Oryzoideae</taxon>
        <taxon>Oryzeae</taxon>
        <taxon>Oryzinae</taxon>
        <taxon>Oryza</taxon>
    </lineage>
</organism>
<protein>
    <submittedName>
        <fullName evidence="1">Uncharacterized protein</fullName>
    </submittedName>
</protein>
<name>A0A0E0KM60_ORYPU</name>